<organism evidence="3 4">
    <name type="scientific">Blastococcus mobilis</name>
    <dbReference type="NCBI Taxonomy" id="1938746"/>
    <lineage>
        <taxon>Bacteria</taxon>
        <taxon>Bacillati</taxon>
        <taxon>Actinomycetota</taxon>
        <taxon>Actinomycetes</taxon>
        <taxon>Geodermatophilales</taxon>
        <taxon>Geodermatophilaceae</taxon>
        <taxon>Blastococcus</taxon>
    </lineage>
</organism>
<reference evidence="3 4" key="1">
    <citation type="submission" date="2017-06" db="EMBL/GenBank/DDBJ databases">
        <authorList>
            <person name="Kim H.J."/>
            <person name="Triplett B.A."/>
        </authorList>
    </citation>
    <scope>NUCLEOTIDE SEQUENCE [LARGE SCALE GENOMIC DNA]</scope>
    <source>
        <strain evidence="3 4">DSM 44272</strain>
    </source>
</reference>
<keyword evidence="1" id="KW-1133">Transmembrane helix</keyword>
<feature type="transmembrane region" description="Helical" evidence="1">
    <location>
        <begin position="76"/>
        <end position="96"/>
    </location>
</feature>
<dbReference type="PIRSF" id="PIRSF026622">
    <property type="entry name" value="Proteas_026622"/>
    <property type="match status" value="1"/>
</dbReference>
<dbReference type="Proteomes" id="UP000198403">
    <property type="component" value="Unassembled WGS sequence"/>
</dbReference>
<dbReference type="InterPro" id="IPR015837">
    <property type="entry name" value="UCP026622_CAAX_protease"/>
</dbReference>
<keyword evidence="3" id="KW-0378">Hydrolase</keyword>
<dbReference type="OrthoDB" id="3291654at2"/>
<dbReference type="GO" id="GO:0080120">
    <property type="term" value="P:CAAX-box protein maturation"/>
    <property type="evidence" value="ECO:0007669"/>
    <property type="project" value="UniProtKB-ARBA"/>
</dbReference>
<feature type="transmembrane region" description="Helical" evidence="1">
    <location>
        <begin position="186"/>
        <end position="206"/>
    </location>
</feature>
<keyword evidence="4" id="KW-1185">Reference proteome</keyword>
<name>A0A238UQZ3_9ACTN</name>
<dbReference type="EMBL" id="FZNO01000001">
    <property type="protein sequence ID" value="SNR23739.1"/>
    <property type="molecule type" value="Genomic_DNA"/>
</dbReference>
<dbReference type="InterPro" id="IPR003675">
    <property type="entry name" value="Rce1/LyrA-like_dom"/>
</dbReference>
<evidence type="ECO:0000256" key="1">
    <source>
        <dbReference type="SAM" id="Phobius"/>
    </source>
</evidence>
<dbReference type="GO" id="GO:0006508">
    <property type="term" value="P:proteolysis"/>
    <property type="evidence" value="ECO:0007669"/>
    <property type="project" value="UniProtKB-KW"/>
</dbReference>
<gene>
    <name evidence="3" type="ORF">SAMN06272737_101154</name>
</gene>
<evidence type="ECO:0000259" key="2">
    <source>
        <dbReference type="Pfam" id="PF02517"/>
    </source>
</evidence>
<dbReference type="GO" id="GO:0004175">
    <property type="term" value="F:endopeptidase activity"/>
    <property type="evidence" value="ECO:0007669"/>
    <property type="project" value="UniProtKB-ARBA"/>
</dbReference>
<protein>
    <submittedName>
        <fullName evidence="3">Membrane protease YdiL, CAAX protease family</fullName>
    </submittedName>
</protein>
<dbReference type="AlphaFoldDB" id="A0A238UQZ3"/>
<sequence length="238" mass="24256">MHARPAGRRRALAFAAPLVLVLTAWNNLIVPRLPTAPASYVVVNAGATVVLLAAARSARLPWHELGLARRRLAAGARWGGAGAAVVATGYAVALLLPGVRPLLKDARIAGLDGGQLAFQVLVRIPVGTVLWEEVAFRGVLPAALGGAVSPRAATAGAGIVFGIWHIRPTLSALAANDLADGPVSRGVAVLLGCLVTAGAGVLLTWLRLRSGSLLAPVLLHLAANCLGTLAAAAAHRLD</sequence>
<keyword evidence="1" id="KW-0472">Membrane</keyword>
<feature type="domain" description="CAAX prenyl protease 2/Lysostaphin resistance protein A-like" evidence="2">
    <location>
        <begin position="119"/>
        <end position="225"/>
    </location>
</feature>
<accession>A0A238UQZ3</accession>
<proteinExistence type="predicted"/>
<feature type="transmembrane region" description="Helical" evidence="1">
    <location>
        <begin position="36"/>
        <end position="55"/>
    </location>
</feature>
<evidence type="ECO:0000313" key="4">
    <source>
        <dbReference type="Proteomes" id="UP000198403"/>
    </source>
</evidence>
<dbReference type="Pfam" id="PF02517">
    <property type="entry name" value="Rce1-like"/>
    <property type="match status" value="1"/>
</dbReference>
<evidence type="ECO:0000313" key="3">
    <source>
        <dbReference type="EMBL" id="SNR23739.1"/>
    </source>
</evidence>
<dbReference type="RefSeq" id="WP_089334666.1">
    <property type="nucleotide sequence ID" value="NZ_FZNO01000001.1"/>
</dbReference>
<keyword evidence="1" id="KW-0812">Transmembrane</keyword>
<feature type="transmembrane region" description="Helical" evidence="1">
    <location>
        <begin position="213"/>
        <end position="234"/>
    </location>
</feature>
<keyword evidence="3" id="KW-0645">Protease</keyword>